<evidence type="ECO:0000256" key="1">
    <source>
        <dbReference type="SAM" id="MobiDB-lite"/>
    </source>
</evidence>
<evidence type="ECO:0000313" key="2">
    <source>
        <dbReference type="EMBL" id="GGU47298.1"/>
    </source>
</evidence>
<protein>
    <submittedName>
        <fullName evidence="2">Uncharacterized protein</fullName>
    </submittedName>
</protein>
<sequence>MSTPAGWIAGTCSARSTASGTNVAPSAPFTGSPSARPLDRQAAAGRLSSLPIAASTDGSTR</sequence>
<gene>
    <name evidence="2" type="ORF">GCM10010274_39540</name>
</gene>
<evidence type="ECO:0000313" key="3">
    <source>
        <dbReference type="Proteomes" id="UP000636661"/>
    </source>
</evidence>
<proteinExistence type="predicted"/>
<comment type="caution">
    <text evidence="2">The sequence shown here is derived from an EMBL/GenBank/DDBJ whole genome shotgun (WGS) entry which is preliminary data.</text>
</comment>
<feature type="region of interest" description="Disordered" evidence="1">
    <location>
        <begin position="1"/>
        <end position="37"/>
    </location>
</feature>
<dbReference type="EMBL" id="BMTP01000010">
    <property type="protein sequence ID" value="GGU47298.1"/>
    <property type="molecule type" value="Genomic_DNA"/>
</dbReference>
<dbReference type="Proteomes" id="UP000636661">
    <property type="component" value="Unassembled WGS sequence"/>
</dbReference>
<keyword evidence="3" id="KW-1185">Reference proteome</keyword>
<dbReference type="AlphaFoldDB" id="A0A918M4Z8"/>
<organism evidence="2 3">
    <name type="scientific">Streptomyces lavendofoliae</name>
    <dbReference type="NCBI Taxonomy" id="67314"/>
    <lineage>
        <taxon>Bacteria</taxon>
        <taxon>Bacillati</taxon>
        <taxon>Actinomycetota</taxon>
        <taxon>Actinomycetes</taxon>
        <taxon>Kitasatosporales</taxon>
        <taxon>Streptomycetaceae</taxon>
        <taxon>Streptomyces</taxon>
    </lineage>
</organism>
<accession>A0A918M4Z8</accession>
<reference evidence="2" key="1">
    <citation type="journal article" date="2014" name="Int. J. Syst. Evol. Microbiol.">
        <title>Complete genome sequence of Corynebacterium casei LMG S-19264T (=DSM 44701T), isolated from a smear-ripened cheese.</title>
        <authorList>
            <consortium name="US DOE Joint Genome Institute (JGI-PGF)"/>
            <person name="Walter F."/>
            <person name="Albersmeier A."/>
            <person name="Kalinowski J."/>
            <person name="Ruckert C."/>
        </authorList>
    </citation>
    <scope>NUCLEOTIDE SEQUENCE</scope>
    <source>
        <strain evidence="2">JCM 4391</strain>
    </source>
</reference>
<name>A0A918M4Z8_9ACTN</name>
<reference evidence="2" key="2">
    <citation type="submission" date="2020-09" db="EMBL/GenBank/DDBJ databases">
        <authorList>
            <person name="Sun Q."/>
            <person name="Ohkuma M."/>
        </authorList>
    </citation>
    <scope>NUCLEOTIDE SEQUENCE</scope>
    <source>
        <strain evidence="2">JCM 4391</strain>
    </source>
</reference>
<feature type="compositionally biased region" description="Polar residues" evidence="1">
    <location>
        <begin position="13"/>
        <end position="33"/>
    </location>
</feature>